<dbReference type="PROSITE" id="PS50928">
    <property type="entry name" value="ABC_TM1"/>
    <property type="match status" value="1"/>
</dbReference>
<evidence type="ECO:0000256" key="7">
    <source>
        <dbReference type="RuleBase" id="RU363032"/>
    </source>
</evidence>
<dbReference type="eggNOG" id="COG2011">
    <property type="taxonomic scope" value="Bacteria"/>
</dbReference>
<keyword evidence="10" id="KW-1185">Reference proteome</keyword>
<evidence type="ECO:0000259" key="8">
    <source>
        <dbReference type="PROSITE" id="PS50928"/>
    </source>
</evidence>
<feature type="domain" description="ABC transmembrane type-1" evidence="8">
    <location>
        <begin position="30"/>
        <end position="224"/>
    </location>
</feature>
<dbReference type="GO" id="GO:0048473">
    <property type="term" value="P:D-methionine transmembrane transport"/>
    <property type="evidence" value="ECO:0007669"/>
    <property type="project" value="TreeGrafter"/>
</dbReference>
<evidence type="ECO:0000256" key="3">
    <source>
        <dbReference type="ARBA" id="ARBA00022475"/>
    </source>
</evidence>
<feature type="transmembrane region" description="Helical" evidence="7">
    <location>
        <begin position="204"/>
        <end position="228"/>
    </location>
</feature>
<evidence type="ECO:0000256" key="4">
    <source>
        <dbReference type="ARBA" id="ARBA00022692"/>
    </source>
</evidence>
<dbReference type="AlphaFoldDB" id="E6K0P1"/>
<evidence type="ECO:0000313" key="9">
    <source>
        <dbReference type="EMBL" id="EFT83372.1"/>
    </source>
</evidence>
<gene>
    <name evidence="9" type="ORF">HMPREF0620_0377</name>
</gene>
<comment type="similarity">
    <text evidence="7">Belongs to the binding-protein-dependent transport system permease family.</text>
</comment>
<dbReference type="PANTHER" id="PTHR30450">
    <property type="entry name" value="ABC TRANSPORTER PERMEASE"/>
    <property type="match status" value="1"/>
</dbReference>
<dbReference type="InterPro" id="IPR000515">
    <property type="entry name" value="MetI-like"/>
</dbReference>
<protein>
    <submittedName>
        <fullName evidence="9">ABC transporter, permease protein</fullName>
    </submittedName>
</protein>
<dbReference type="InterPro" id="IPR051322">
    <property type="entry name" value="AA_ABC_Transporter_Permease"/>
</dbReference>
<comment type="caution">
    <text evidence="9">The sequence shown here is derived from an EMBL/GenBank/DDBJ whole genome shotgun (WGS) entry which is preliminary data.</text>
</comment>
<keyword evidence="6 7" id="KW-0472">Membrane</keyword>
<dbReference type="HOGENOM" id="CLU_077375_0_1_11"/>
<name>E6K0P1_PARDN</name>
<feature type="transmembrane region" description="Helical" evidence="7">
    <location>
        <begin position="68"/>
        <end position="91"/>
    </location>
</feature>
<feature type="transmembrane region" description="Helical" evidence="7">
    <location>
        <begin position="29"/>
        <end position="56"/>
    </location>
</feature>
<dbReference type="EMBL" id="AEON01000001">
    <property type="protein sequence ID" value="EFT83372.1"/>
    <property type="molecule type" value="Genomic_DNA"/>
</dbReference>
<dbReference type="Gene3D" id="1.10.3720.10">
    <property type="entry name" value="MetI-like"/>
    <property type="match status" value="1"/>
</dbReference>
<accession>E6K0P1</accession>
<dbReference type="Proteomes" id="UP000004946">
    <property type="component" value="Chromosome"/>
</dbReference>
<dbReference type="PANTHER" id="PTHR30450:SF14">
    <property type="entry name" value="TRANSPORTER, PERMEASE PROTEIN, PUTATIVE-RELATED"/>
    <property type="match status" value="1"/>
</dbReference>
<feature type="transmembrane region" description="Helical" evidence="7">
    <location>
        <begin position="97"/>
        <end position="119"/>
    </location>
</feature>
<reference evidence="9 10" key="1">
    <citation type="submission" date="2010-12" db="EMBL/GenBank/DDBJ databases">
        <authorList>
            <person name="Muzny D."/>
            <person name="Qin X."/>
            <person name="Buhay C."/>
            <person name="Dugan-Rocha S."/>
            <person name="Ding Y."/>
            <person name="Chen G."/>
            <person name="Hawes A."/>
            <person name="Holder M."/>
            <person name="Jhangiani S."/>
            <person name="Johnson A."/>
            <person name="Khan Z."/>
            <person name="Li Z."/>
            <person name="Liu W."/>
            <person name="Liu X."/>
            <person name="Perez L."/>
            <person name="Shen H."/>
            <person name="Wang Q."/>
            <person name="Watt J."/>
            <person name="Xi L."/>
            <person name="Xin Y."/>
            <person name="Zhou J."/>
            <person name="Deng J."/>
            <person name="Jiang H."/>
            <person name="Liu Y."/>
            <person name="Qu J."/>
            <person name="Song X.-Z."/>
            <person name="Zhang L."/>
            <person name="Villasana D."/>
            <person name="Johnson A."/>
            <person name="Liu J."/>
            <person name="Liyanage D."/>
            <person name="Lorensuhewa L."/>
            <person name="Robinson T."/>
            <person name="Song A."/>
            <person name="Song B.-B."/>
            <person name="Dinh H."/>
            <person name="Thornton R."/>
            <person name="Coyle M."/>
            <person name="Francisco L."/>
            <person name="Jackson L."/>
            <person name="Javaid M."/>
            <person name="Korchina V."/>
            <person name="Kovar C."/>
            <person name="Mata R."/>
            <person name="Mathew T."/>
            <person name="Ngo R."/>
            <person name="Nguyen L."/>
            <person name="Nguyen N."/>
            <person name="Okwuonu G."/>
            <person name="Ongeri F."/>
            <person name="Pham C."/>
            <person name="Simmons D."/>
            <person name="Wilczek-Boney K."/>
            <person name="Hale W."/>
            <person name="Jakkamsetti A."/>
            <person name="Pham P."/>
            <person name="Ruth R."/>
            <person name="San Lucas F."/>
            <person name="Warren J."/>
            <person name="Zhang J."/>
            <person name="Zhao Z."/>
            <person name="Zhou C."/>
            <person name="Zhu D."/>
            <person name="Lee S."/>
            <person name="Bess C."/>
            <person name="Blankenburg K."/>
            <person name="Forbes L."/>
            <person name="Fu Q."/>
            <person name="Gubbala S."/>
            <person name="Hirani K."/>
            <person name="Jayaseelan J.C."/>
            <person name="Lara F."/>
            <person name="Munidasa M."/>
            <person name="Palculict T."/>
            <person name="Patil S."/>
            <person name="Pu L.-L."/>
            <person name="Saada N."/>
            <person name="Tang L."/>
            <person name="Weissenberger G."/>
            <person name="Zhu Y."/>
            <person name="Hemphill L."/>
            <person name="Shang Y."/>
            <person name="Youmans B."/>
            <person name="Ayvaz T."/>
            <person name="Ross M."/>
            <person name="Santibanez J."/>
            <person name="Aqrawi P."/>
            <person name="Gross S."/>
            <person name="Joshi V."/>
            <person name="Fowler G."/>
            <person name="Nazareth L."/>
            <person name="Reid J."/>
            <person name="Worley K."/>
            <person name="Petrosino J."/>
            <person name="Highlander S."/>
            <person name="Gibbs R."/>
        </authorList>
    </citation>
    <scope>NUCLEOTIDE SEQUENCE [LARGE SCALE GENOMIC DNA]</scope>
    <source>
        <strain evidence="9 10">DSM 10105</strain>
    </source>
</reference>
<dbReference type="InterPro" id="IPR035906">
    <property type="entry name" value="MetI-like_sf"/>
</dbReference>
<dbReference type="Pfam" id="PF00528">
    <property type="entry name" value="BPD_transp_1"/>
    <property type="match status" value="1"/>
</dbReference>
<dbReference type="CDD" id="cd06261">
    <property type="entry name" value="TM_PBP2"/>
    <property type="match status" value="1"/>
</dbReference>
<evidence type="ECO:0000256" key="5">
    <source>
        <dbReference type="ARBA" id="ARBA00022989"/>
    </source>
</evidence>
<dbReference type="KEGG" id="pdo:PSDT_1217"/>
<evidence type="ECO:0000256" key="6">
    <source>
        <dbReference type="ARBA" id="ARBA00023136"/>
    </source>
</evidence>
<evidence type="ECO:0000256" key="1">
    <source>
        <dbReference type="ARBA" id="ARBA00004651"/>
    </source>
</evidence>
<comment type="subcellular location">
    <subcellularLocation>
        <location evidence="1 7">Cell membrane</location>
        <topology evidence="1 7">Multi-pass membrane protein</topology>
    </subcellularLocation>
</comment>
<organism evidence="9 10">
    <name type="scientific">Parascardovia denticolens DSM 10105 = JCM 12538</name>
    <dbReference type="NCBI Taxonomy" id="864564"/>
    <lineage>
        <taxon>Bacteria</taxon>
        <taxon>Bacillati</taxon>
        <taxon>Actinomycetota</taxon>
        <taxon>Actinomycetes</taxon>
        <taxon>Bifidobacteriales</taxon>
        <taxon>Bifidobacteriaceae</taxon>
        <taxon>Parascardovia</taxon>
    </lineage>
</organism>
<keyword evidence="4 7" id="KW-0812">Transmembrane</keyword>
<evidence type="ECO:0000256" key="2">
    <source>
        <dbReference type="ARBA" id="ARBA00022448"/>
    </source>
</evidence>
<proteinExistence type="inferred from homology"/>
<dbReference type="PATRIC" id="fig|864564.6.peg.1337"/>
<dbReference type="SUPFAM" id="SSF161098">
    <property type="entry name" value="MetI-like"/>
    <property type="match status" value="1"/>
</dbReference>
<keyword evidence="2 7" id="KW-0813">Transport</keyword>
<keyword evidence="3" id="KW-1003">Cell membrane</keyword>
<keyword evidence="5 7" id="KW-1133">Transmembrane helix</keyword>
<feature type="transmembrane region" description="Helical" evidence="7">
    <location>
        <begin position="163"/>
        <end position="184"/>
    </location>
</feature>
<evidence type="ECO:0000313" key="10">
    <source>
        <dbReference type="Proteomes" id="UP000004946"/>
    </source>
</evidence>
<dbReference type="GO" id="GO:0005886">
    <property type="term" value="C:plasma membrane"/>
    <property type="evidence" value="ECO:0007669"/>
    <property type="project" value="UniProtKB-SubCell"/>
</dbReference>
<sequence>MNVNLIGVGPQSNFLDFQSYLQDGSVTSALFQTLIMVAVTLLIGGFLGLILGVILWGTRPGNLFENAVVYKVLDVIINLIRPIPFIIFLAAMQPVTIAVIGTSIGTAAAIFPMVIMCTVASSRLVEQNLVSVDPGVVEAARSMGVSKLGIITSVLIPESLAPLILAYAFLFISVLDMSAMAGYIGGGGLGNFAIAFGYQKFNPWVTWASVIIMILLVQIVQAIANAFAKRLLRR</sequence>